<dbReference type="AlphaFoldDB" id="A0A2R6NTZ5"/>
<evidence type="ECO:0000313" key="1">
    <source>
        <dbReference type="EMBL" id="PSR76602.1"/>
    </source>
</evidence>
<dbReference type="Gene3D" id="1.25.40.10">
    <property type="entry name" value="Tetratricopeptide repeat domain"/>
    <property type="match status" value="1"/>
</dbReference>
<dbReference type="PANTHER" id="PTHR47939">
    <property type="entry name" value="MEMBRANE-ASSOCIATED SALT-INDUCIBLE PROTEIN-LIKE"/>
    <property type="match status" value="1"/>
</dbReference>
<dbReference type="STRING" id="98765.A0A2R6NTZ5"/>
<gene>
    <name evidence="1" type="ORF">PHLCEN_2v8360</name>
</gene>
<evidence type="ECO:0000313" key="2">
    <source>
        <dbReference type="Proteomes" id="UP000186601"/>
    </source>
</evidence>
<name>A0A2R6NTZ5_9APHY</name>
<reference evidence="1 2" key="1">
    <citation type="submission" date="2018-02" db="EMBL/GenBank/DDBJ databases">
        <title>Genome sequence of the basidiomycete white-rot fungus Phlebia centrifuga.</title>
        <authorList>
            <person name="Granchi Z."/>
            <person name="Peng M."/>
            <person name="de Vries R.P."/>
            <person name="Hilden K."/>
            <person name="Makela M.R."/>
            <person name="Grigoriev I."/>
            <person name="Riley R."/>
        </authorList>
    </citation>
    <scope>NUCLEOTIDE SEQUENCE [LARGE SCALE GENOMIC DNA]</scope>
    <source>
        <strain evidence="1 2">FBCC195</strain>
    </source>
</reference>
<accession>A0A2R6NTZ5</accession>
<keyword evidence="2" id="KW-1185">Reference proteome</keyword>
<dbReference type="Proteomes" id="UP000186601">
    <property type="component" value="Unassembled WGS sequence"/>
</dbReference>
<organism evidence="1 2">
    <name type="scientific">Hermanssonia centrifuga</name>
    <dbReference type="NCBI Taxonomy" id="98765"/>
    <lineage>
        <taxon>Eukaryota</taxon>
        <taxon>Fungi</taxon>
        <taxon>Dikarya</taxon>
        <taxon>Basidiomycota</taxon>
        <taxon>Agaricomycotina</taxon>
        <taxon>Agaricomycetes</taxon>
        <taxon>Polyporales</taxon>
        <taxon>Meruliaceae</taxon>
        <taxon>Hermanssonia</taxon>
    </lineage>
</organism>
<dbReference type="EMBL" id="MLYV02000838">
    <property type="protein sequence ID" value="PSR76602.1"/>
    <property type="molecule type" value="Genomic_DNA"/>
</dbReference>
<comment type="caution">
    <text evidence="1">The sequence shown here is derived from an EMBL/GenBank/DDBJ whole genome shotgun (WGS) entry which is preliminary data.</text>
</comment>
<dbReference type="InterPro" id="IPR050667">
    <property type="entry name" value="PPR-containing_protein"/>
</dbReference>
<evidence type="ECO:0008006" key="3">
    <source>
        <dbReference type="Google" id="ProtNLM"/>
    </source>
</evidence>
<dbReference type="OrthoDB" id="185373at2759"/>
<proteinExistence type="predicted"/>
<sequence length="672" mass="74543">MAALRNIPYPSSGLDTSIFEDSLDEYDITLNRNDSSLSRKPCHLLRSLIGERKYADAARAKGEMEELGITIEPHAIYQTAAMYALVKAPFKTKEERMAAFISWWSLVPDTSQKHYYYPRTSPIMSALLERTAIPNISLIMQYAIAAAGKGLEGRVSKVIIPIVLRHSPPSISLIFLDKYRKSDLAYRLARIPRRDVRATAACNFQNRKHFRGWYALAIRTHCMAGRYSAAVATLKAARRSNLTIPEATYNFILGYLRRGEHPAVSLVEDIWQEQRTLKPKTPSPPPPLSATRYELPQEIDEPKSPHLITVYSRLLETLAEGGIPAHSRFRHFLALCGMTGEWQLLQNIREKVYIHPRFATVASSMIYAEMLHHSEGGDQDAALMSFAEHCHTIGIPKIALLKIRQLRMEKQNVTEKSLPTPTTLPKPALKHKLWPSSYQSTIVWRIIVQDVLKSDGHVAENLKKLYNELLSQVTLSRAPVSMEAELENIQVGALAQTSHSSSGEGGAEWKIEGSPASIPVQPAPSQYTAAHFNIFIHAFVAADMPRRAANIPADMYRVGIAPTLHGLTTIVKGLASIGNVDRVNALLDIMEASAKPQDESLGSSPGSNMTLPPPTVVTYTAALQGFKRSKCKGAAVGILQRMRTNLDYTPGPDPYLDSAVAWLNEEIANDAN</sequence>
<protein>
    <recommendedName>
        <fullName evidence="3">Pentatricopeptide repeat-containing protein</fullName>
    </recommendedName>
</protein>
<dbReference type="PANTHER" id="PTHR47939:SF1">
    <property type="entry name" value="OS04G0684500 PROTEIN"/>
    <property type="match status" value="1"/>
</dbReference>
<dbReference type="InterPro" id="IPR011990">
    <property type="entry name" value="TPR-like_helical_dom_sf"/>
</dbReference>